<proteinExistence type="predicted"/>
<dbReference type="Proteomes" id="UP000305675">
    <property type="component" value="Unassembled WGS sequence"/>
</dbReference>
<dbReference type="OrthoDB" id="6197363at2"/>
<accession>A0A4U1BHP5</accession>
<dbReference type="InterPro" id="IPR022193">
    <property type="entry name" value="DUF3718"/>
</dbReference>
<keyword evidence="3" id="KW-1185">Reference proteome</keyword>
<name>A0A4U1BHP5_9GAMM</name>
<dbReference type="Pfam" id="PF12514">
    <property type="entry name" value="DUF3718"/>
    <property type="match status" value="1"/>
</dbReference>
<sequence>MKGMICSAAAVALVMGAIFSQPVNANEQLIANICQYVQADNKSRLRKKLKESRVKVRAIYSGVKCNGESMVRSAMTNNADGVGVFLVKKLSVTQLQEKEGDGMSLLEWASANGHGASATAGEIQKRIGG</sequence>
<feature type="chain" id="PRO_5020326829" evidence="1">
    <location>
        <begin position="26"/>
        <end position="129"/>
    </location>
</feature>
<organism evidence="2 3">
    <name type="scientific">Ferrimonas aestuarii</name>
    <dbReference type="NCBI Taxonomy" id="2569539"/>
    <lineage>
        <taxon>Bacteria</taxon>
        <taxon>Pseudomonadati</taxon>
        <taxon>Pseudomonadota</taxon>
        <taxon>Gammaproteobacteria</taxon>
        <taxon>Alteromonadales</taxon>
        <taxon>Ferrimonadaceae</taxon>
        <taxon>Ferrimonas</taxon>
    </lineage>
</organism>
<evidence type="ECO:0000313" key="2">
    <source>
        <dbReference type="EMBL" id="TKB50924.1"/>
    </source>
</evidence>
<gene>
    <name evidence="2" type="ORF">FCL42_18175</name>
</gene>
<reference evidence="2 3" key="1">
    <citation type="submission" date="2019-04" db="EMBL/GenBank/DDBJ databases">
        <authorList>
            <person name="Hwang J.C."/>
        </authorList>
    </citation>
    <scope>NUCLEOTIDE SEQUENCE [LARGE SCALE GENOMIC DNA]</scope>
    <source>
        <strain evidence="2 3">IMCC35002</strain>
    </source>
</reference>
<keyword evidence="1" id="KW-0732">Signal</keyword>
<dbReference type="AlphaFoldDB" id="A0A4U1BHP5"/>
<comment type="caution">
    <text evidence="2">The sequence shown here is derived from an EMBL/GenBank/DDBJ whole genome shotgun (WGS) entry which is preliminary data.</text>
</comment>
<evidence type="ECO:0000256" key="1">
    <source>
        <dbReference type="SAM" id="SignalP"/>
    </source>
</evidence>
<evidence type="ECO:0000313" key="3">
    <source>
        <dbReference type="Proteomes" id="UP000305675"/>
    </source>
</evidence>
<dbReference type="EMBL" id="SWCJ01000019">
    <property type="protein sequence ID" value="TKB50924.1"/>
    <property type="molecule type" value="Genomic_DNA"/>
</dbReference>
<protein>
    <submittedName>
        <fullName evidence="2">DUF3718 domain-containing protein</fullName>
    </submittedName>
</protein>
<feature type="signal peptide" evidence="1">
    <location>
        <begin position="1"/>
        <end position="25"/>
    </location>
</feature>
<dbReference type="RefSeq" id="WP_136864857.1">
    <property type="nucleotide sequence ID" value="NZ_SWCJ01000019.1"/>
</dbReference>